<dbReference type="SUPFAM" id="SSF111369">
    <property type="entry name" value="HlyD-like secretion proteins"/>
    <property type="match status" value="1"/>
</dbReference>
<feature type="domain" description="CusB-like barrel-sandwich hybrid" evidence="7">
    <location>
        <begin position="130"/>
        <end position="246"/>
    </location>
</feature>
<accession>A0ABT2G1Q7</accession>
<dbReference type="Gene3D" id="2.40.30.170">
    <property type="match status" value="1"/>
</dbReference>
<dbReference type="NCBIfam" id="TIGR01730">
    <property type="entry name" value="RND_mfp"/>
    <property type="match status" value="1"/>
</dbReference>
<keyword evidence="3" id="KW-0812">Transmembrane</keyword>
<evidence type="ECO:0000313" key="11">
    <source>
        <dbReference type="Proteomes" id="UP001206788"/>
    </source>
</evidence>
<feature type="domain" description="CusB-like three alpha-helical bundle" evidence="6">
    <location>
        <begin position="164"/>
        <end position="213"/>
    </location>
</feature>
<feature type="domain" description="CzcB-like C-terminal circularly permuted SH3-like" evidence="9">
    <location>
        <begin position="336"/>
        <end position="399"/>
    </location>
</feature>
<dbReference type="Pfam" id="PF25919">
    <property type="entry name" value="BSH_CusB"/>
    <property type="match status" value="1"/>
</dbReference>
<evidence type="ECO:0000259" key="8">
    <source>
        <dbReference type="Pfam" id="PF25954"/>
    </source>
</evidence>
<evidence type="ECO:0000313" key="10">
    <source>
        <dbReference type="EMBL" id="MCS5489204.1"/>
    </source>
</evidence>
<proteinExistence type="inferred from homology"/>
<dbReference type="InterPro" id="IPR021782">
    <property type="entry name" value="DUF3347"/>
</dbReference>
<dbReference type="InterPro" id="IPR058792">
    <property type="entry name" value="Beta-barrel_RND_2"/>
</dbReference>
<dbReference type="Gene3D" id="6.10.140.730">
    <property type="match status" value="1"/>
</dbReference>
<gene>
    <name evidence="10" type="ORF">NY014_02110</name>
</gene>
<dbReference type="Pfam" id="PF25975">
    <property type="entry name" value="CzcB_C"/>
    <property type="match status" value="1"/>
</dbReference>
<reference evidence="10 11" key="1">
    <citation type="submission" date="2022-08" db="EMBL/GenBank/DDBJ databases">
        <title>Algoriphagus sp. CAU 1643 isolated from mud.</title>
        <authorList>
            <person name="Kim W."/>
        </authorList>
    </citation>
    <scope>NUCLEOTIDE SEQUENCE [LARGE SCALE GENOMIC DNA]</scope>
    <source>
        <strain evidence="10 11">CAU 1643</strain>
    </source>
</reference>
<protein>
    <submittedName>
        <fullName evidence="10">Efflux RND transporter periplasmic adaptor subunit</fullName>
    </submittedName>
</protein>
<comment type="caution">
    <text evidence="10">The sequence shown here is derived from an EMBL/GenBank/DDBJ whole genome shotgun (WGS) entry which is preliminary data.</text>
</comment>
<evidence type="ECO:0000259" key="9">
    <source>
        <dbReference type="Pfam" id="PF25975"/>
    </source>
</evidence>
<dbReference type="InterPro" id="IPR058791">
    <property type="entry name" value="3HB_CusB"/>
</dbReference>
<keyword evidence="3" id="KW-1133">Transmembrane helix</keyword>
<organism evidence="10 11">
    <name type="scientific">Algoriphagus limi</name>
    <dbReference type="NCBI Taxonomy" id="2975273"/>
    <lineage>
        <taxon>Bacteria</taxon>
        <taxon>Pseudomonadati</taxon>
        <taxon>Bacteroidota</taxon>
        <taxon>Cytophagia</taxon>
        <taxon>Cytophagales</taxon>
        <taxon>Cyclobacteriaceae</taxon>
        <taxon>Algoriphagus</taxon>
    </lineage>
</organism>
<feature type="domain" description="CusB-like beta-barrel" evidence="8">
    <location>
        <begin position="251"/>
        <end position="328"/>
    </location>
</feature>
<feature type="domain" description="DUF3347" evidence="4">
    <location>
        <begin position="435"/>
        <end position="524"/>
    </location>
</feature>
<dbReference type="InterPro" id="IPR006143">
    <property type="entry name" value="RND_pump_MFP"/>
</dbReference>
<dbReference type="PANTHER" id="PTHR30097">
    <property type="entry name" value="CATION EFFLUX SYSTEM PROTEIN CUSB"/>
    <property type="match status" value="1"/>
</dbReference>
<keyword evidence="3" id="KW-0472">Membrane</keyword>
<evidence type="ECO:0000256" key="2">
    <source>
        <dbReference type="ARBA" id="ARBA00022448"/>
    </source>
</evidence>
<evidence type="ECO:0000259" key="7">
    <source>
        <dbReference type="Pfam" id="PF25919"/>
    </source>
</evidence>
<dbReference type="InterPro" id="IPR051909">
    <property type="entry name" value="MFP_Cation_Efflux"/>
</dbReference>
<dbReference type="RefSeq" id="WP_259412880.1">
    <property type="nucleotide sequence ID" value="NZ_JANWGH010000001.1"/>
</dbReference>
<keyword evidence="11" id="KW-1185">Reference proteome</keyword>
<evidence type="ECO:0000259" key="5">
    <source>
        <dbReference type="Pfam" id="PF19335"/>
    </source>
</evidence>
<dbReference type="Pfam" id="PF11827">
    <property type="entry name" value="DUF3347"/>
    <property type="match status" value="1"/>
</dbReference>
<dbReference type="Gene3D" id="2.40.420.20">
    <property type="match status" value="1"/>
</dbReference>
<dbReference type="PANTHER" id="PTHR30097:SF15">
    <property type="entry name" value="CATION EFFLUX SYSTEM PROTEIN CUSB"/>
    <property type="match status" value="1"/>
</dbReference>
<dbReference type="Pfam" id="PF25869">
    <property type="entry name" value="3HB_CusB"/>
    <property type="match status" value="1"/>
</dbReference>
<dbReference type="Pfam" id="PF25954">
    <property type="entry name" value="Beta-barrel_RND_2"/>
    <property type="match status" value="1"/>
</dbReference>
<dbReference type="Pfam" id="PF19335">
    <property type="entry name" value="HMBD"/>
    <property type="match status" value="1"/>
</dbReference>
<name>A0ABT2G1Q7_9BACT</name>
<dbReference type="InterPro" id="IPR058649">
    <property type="entry name" value="CzcB_C"/>
</dbReference>
<sequence>MKKLLSNKWIKIAGILVLGIGIGWLIKPSSEPNPEADHNHPGELASQIWTCSMHPQIKLNEPGDCPICGMDLIPLSAASSSQNDNPLVFEMSPQAAALANISTTVVGGNASGGLVTLTGKIQADERENAAITAKFPGRIEKLYITFTGEKVREGQKLASIYSPELLTAQQELIEAAKSKDRFPELYQAAKEKLRLWKLSESQISQIESTGQVRDQIDIVAEHSGVVLERKIAVGDYVSTGSVLFNIVDLSKLWVLLDAYESDLPFLSVGNEVSFSVAGLPGETFKAQVSYIDPLINPSTRAASVRAEVSNSQEKLKPEMFVTAQLKSKASSGSQEISIPRTSILWSGKRSVVYVKVPGSEVPAFEMREITLGSKVGDSYQVEAGLQAGEEIVSNGVFAIDAAAQLSGQFSMMNRPETKTLDVSPEFRTQITRLADAYFELKNALVADEFDESLAKAKNTQSILDQVDLNLLSGSTHNEWMQVQTQLKSAIERLQTAEDLEKARLAFAGLSEGILEMTERFGLDKEVVYKDYCPMAFGDQGAYWLSERKDITNPYFGASMLTCGEVKQTYLKGQPVLATQTVSTQISTTHNH</sequence>
<comment type="similarity">
    <text evidence="1">Belongs to the membrane fusion protein (MFP) (TC 8.A.1) family.</text>
</comment>
<evidence type="ECO:0000256" key="1">
    <source>
        <dbReference type="ARBA" id="ARBA00009477"/>
    </source>
</evidence>
<dbReference type="InterPro" id="IPR058790">
    <property type="entry name" value="BSH_CusB"/>
</dbReference>
<feature type="transmembrane region" description="Helical" evidence="3">
    <location>
        <begin position="9"/>
        <end position="26"/>
    </location>
</feature>
<dbReference type="Proteomes" id="UP001206788">
    <property type="component" value="Unassembled WGS sequence"/>
</dbReference>
<dbReference type="EMBL" id="JANWGH010000001">
    <property type="protein sequence ID" value="MCS5489204.1"/>
    <property type="molecule type" value="Genomic_DNA"/>
</dbReference>
<evidence type="ECO:0000259" key="4">
    <source>
        <dbReference type="Pfam" id="PF11827"/>
    </source>
</evidence>
<dbReference type="InterPro" id="IPR045800">
    <property type="entry name" value="HMBD"/>
</dbReference>
<keyword evidence="2" id="KW-0813">Transport</keyword>
<feature type="domain" description="Heavy metal binding" evidence="5">
    <location>
        <begin position="49"/>
        <end position="74"/>
    </location>
</feature>
<evidence type="ECO:0000256" key="3">
    <source>
        <dbReference type="SAM" id="Phobius"/>
    </source>
</evidence>
<evidence type="ECO:0000259" key="6">
    <source>
        <dbReference type="Pfam" id="PF25869"/>
    </source>
</evidence>